<gene>
    <name evidence="11 17" type="primary">tig</name>
    <name evidence="17" type="ORF">COY66_01325</name>
</gene>
<dbReference type="GO" id="GO:0044183">
    <property type="term" value="F:protein folding chaperone"/>
    <property type="evidence" value="ECO:0007669"/>
    <property type="project" value="TreeGrafter"/>
</dbReference>
<dbReference type="EMBL" id="PFMD01000016">
    <property type="protein sequence ID" value="PIY97085.1"/>
    <property type="molecule type" value="Genomic_DNA"/>
</dbReference>
<evidence type="ECO:0000313" key="17">
    <source>
        <dbReference type="EMBL" id="PIY97085.1"/>
    </source>
</evidence>
<dbReference type="GO" id="GO:0043335">
    <property type="term" value="P:protein unfolding"/>
    <property type="evidence" value="ECO:0007669"/>
    <property type="project" value="TreeGrafter"/>
</dbReference>
<comment type="function">
    <text evidence="11">Involved in protein export. Acts as a chaperone by maintaining the newly synthesized protein in an open conformation. Functions as a peptidyl-prolyl cis-trans isomerase.</text>
</comment>
<dbReference type="Gene3D" id="3.30.70.1050">
    <property type="entry name" value="Trigger factor ribosome-binding domain"/>
    <property type="match status" value="1"/>
</dbReference>
<dbReference type="GO" id="GO:0051083">
    <property type="term" value="P:'de novo' cotranslational protein folding"/>
    <property type="evidence" value="ECO:0007669"/>
    <property type="project" value="TreeGrafter"/>
</dbReference>
<keyword evidence="14" id="KW-0175">Coiled coil</keyword>
<dbReference type="EC" id="5.2.1.8" evidence="3 11"/>
<evidence type="ECO:0000256" key="6">
    <source>
        <dbReference type="ARBA" id="ARBA00023110"/>
    </source>
</evidence>
<keyword evidence="8 11" id="KW-0413">Isomerase</keyword>
<evidence type="ECO:0000256" key="15">
    <source>
        <dbReference type="SAM" id="Phobius"/>
    </source>
</evidence>
<keyword evidence="5 11" id="KW-0132">Cell division</keyword>
<dbReference type="Proteomes" id="UP000230779">
    <property type="component" value="Unassembled WGS sequence"/>
</dbReference>
<evidence type="ECO:0000256" key="12">
    <source>
        <dbReference type="PROSITE-ProRule" id="PRU00277"/>
    </source>
</evidence>
<dbReference type="SUPFAM" id="SSF54534">
    <property type="entry name" value="FKBP-like"/>
    <property type="match status" value="1"/>
</dbReference>
<dbReference type="GO" id="GO:0015031">
    <property type="term" value="P:protein transport"/>
    <property type="evidence" value="ECO:0007669"/>
    <property type="project" value="UniProtKB-UniRule"/>
</dbReference>
<organism evidence="17 18">
    <name type="scientific">Candidatus Kerfeldbacteria bacterium CG_4_10_14_0_8_um_filter_42_10</name>
    <dbReference type="NCBI Taxonomy" id="2014248"/>
    <lineage>
        <taxon>Bacteria</taxon>
        <taxon>Candidatus Kerfeldiibacteriota</taxon>
    </lineage>
</organism>
<comment type="similarity">
    <text evidence="2 11 13">Belongs to the FKBP-type PPIase family. Tig subfamily.</text>
</comment>
<evidence type="ECO:0000256" key="1">
    <source>
        <dbReference type="ARBA" id="ARBA00000971"/>
    </source>
</evidence>
<dbReference type="Pfam" id="PF05697">
    <property type="entry name" value="Trigger_N"/>
    <property type="match status" value="1"/>
</dbReference>
<dbReference type="InterPro" id="IPR001179">
    <property type="entry name" value="PPIase_FKBP_dom"/>
</dbReference>
<dbReference type="GO" id="GO:0003755">
    <property type="term" value="F:peptidyl-prolyl cis-trans isomerase activity"/>
    <property type="evidence" value="ECO:0007669"/>
    <property type="project" value="UniProtKB-UniRule"/>
</dbReference>
<protein>
    <recommendedName>
        <fullName evidence="4 11">Trigger factor</fullName>
        <shortName evidence="11">TF</shortName>
        <ecNumber evidence="3 11">5.2.1.8</ecNumber>
    </recommendedName>
    <alternativeName>
        <fullName evidence="10 11">PPIase</fullName>
    </alternativeName>
</protein>
<dbReference type="Pfam" id="PF00254">
    <property type="entry name" value="FKBP_C"/>
    <property type="match status" value="1"/>
</dbReference>
<dbReference type="GO" id="GO:0005737">
    <property type="term" value="C:cytoplasm"/>
    <property type="evidence" value="ECO:0007669"/>
    <property type="project" value="UniProtKB-SubCell"/>
</dbReference>
<evidence type="ECO:0000256" key="8">
    <source>
        <dbReference type="ARBA" id="ARBA00023235"/>
    </source>
</evidence>
<comment type="subcellular location">
    <subcellularLocation>
        <location evidence="11">Cytoplasm</location>
    </subcellularLocation>
    <text evidence="11">About half TF is bound to the ribosome near the polypeptide exit tunnel while the other half is free in the cytoplasm.</text>
</comment>
<dbReference type="InterPro" id="IPR046357">
    <property type="entry name" value="PPIase_dom_sf"/>
</dbReference>
<proteinExistence type="inferred from homology"/>
<feature type="domain" description="PPIase FKBP-type" evidence="16">
    <location>
        <begin position="204"/>
        <end position="292"/>
    </location>
</feature>
<dbReference type="InterPro" id="IPR036611">
    <property type="entry name" value="Trigger_fac_ribosome-bd_sf"/>
</dbReference>
<comment type="catalytic activity">
    <reaction evidence="1 11 12">
        <text>[protein]-peptidylproline (omega=180) = [protein]-peptidylproline (omega=0)</text>
        <dbReference type="Rhea" id="RHEA:16237"/>
        <dbReference type="Rhea" id="RHEA-COMP:10747"/>
        <dbReference type="Rhea" id="RHEA-COMP:10748"/>
        <dbReference type="ChEBI" id="CHEBI:83833"/>
        <dbReference type="ChEBI" id="CHEBI:83834"/>
        <dbReference type="EC" id="5.2.1.8"/>
    </reaction>
</comment>
<evidence type="ECO:0000259" key="16">
    <source>
        <dbReference type="PROSITE" id="PS50059"/>
    </source>
</evidence>
<dbReference type="InterPro" id="IPR008881">
    <property type="entry name" value="Trigger_fac_ribosome-bd_bac"/>
</dbReference>
<evidence type="ECO:0000256" key="11">
    <source>
        <dbReference type="HAMAP-Rule" id="MF_00303"/>
    </source>
</evidence>
<dbReference type="InterPro" id="IPR027304">
    <property type="entry name" value="Trigger_fact/SurA_dom_sf"/>
</dbReference>
<comment type="domain">
    <text evidence="11">Consists of 3 domains; the N-terminus binds the ribosome, the middle domain has PPIase activity, while the C-terminus has intrinsic chaperone activity on its own.</text>
</comment>
<evidence type="ECO:0000256" key="10">
    <source>
        <dbReference type="ARBA" id="ARBA00029986"/>
    </source>
</evidence>
<dbReference type="InterPro" id="IPR008880">
    <property type="entry name" value="Trigger_fac_C"/>
</dbReference>
<keyword evidence="11" id="KW-0963">Cytoplasm</keyword>
<dbReference type="PANTHER" id="PTHR30560">
    <property type="entry name" value="TRIGGER FACTOR CHAPERONE AND PEPTIDYL-PROLYL CIS/TRANS ISOMERASE"/>
    <property type="match status" value="1"/>
</dbReference>
<dbReference type="AlphaFoldDB" id="A0A2M7RK02"/>
<evidence type="ECO:0000313" key="18">
    <source>
        <dbReference type="Proteomes" id="UP000230779"/>
    </source>
</evidence>
<evidence type="ECO:0000256" key="3">
    <source>
        <dbReference type="ARBA" id="ARBA00013194"/>
    </source>
</evidence>
<accession>A0A2M7RK02</accession>
<dbReference type="GO" id="GO:0051301">
    <property type="term" value="P:cell division"/>
    <property type="evidence" value="ECO:0007669"/>
    <property type="project" value="UniProtKB-KW"/>
</dbReference>
<dbReference type="SUPFAM" id="SSF102735">
    <property type="entry name" value="Trigger factor ribosome-binding domain"/>
    <property type="match status" value="1"/>
</dbReference>
<dbReference type="PANTHER" id="PTHR30560:SF3">
    <property type="entry name" value="TRIGGER FACTOR-LIKE PROTEIN TIG, CHLOROPLASTIC"/>
    <property type="match status" value="1"/>
</dbReference>
<dbReference type="InterPro" id="IPR005215">
    <property type="entry name" value="Trig_fac"/>
</dbReference>
<dbReference type="Gene3D" id="3.10.50.40">
    <property type="match status" value="1"/>
</dbReference>
<reference evidence="17 18" key="1">
    <citation type="submission" date="2017-09" db="EMBL/GenBank/DDBJ databases">
        <title>Depth-based differentiation of microbial function through sediment-hosted aquifers and enrichment of novel symbionts in the deep terrestrial subsurface.</title>
        <authorList>
            <person name="Probst A.J."/>
            <person name="Ladd B."/>
            <person name="Jarett J.K."/>
            <person name="Geller-Mcgrath D.E."/>
            <person name="Sieber C.M."/>
            <person name="Emerson J.B."/>
            <person name="Anantharaman K."/>
            <person name="Thomas B.C."/>
            <person name="Malmstrom R."/>
            <person name="Stieglmeier M."/>
            <person name="Klingl A."/>
            <person name="Woyke T."/>
            <person name="Ryan C.M."/>
            <person name="Banfield J.F."/>
        </authorList>
    </citation>
    <scope>NUCLEOTIDE SEQUENCE [LARGE SCALE GENOMIC DNA]</scope>
    <source>
        <strain evidence="17">CG_4_10_14_0_8_um_filter_42_10</strain>
    </source>
</reference>
<dbReference type="InterPro" id="IPR037041">
    <property type="entry name" value="Trigger_fac_C_sf"/>
</dbReference>
<dbReference type="SUPFAM" id="SSF109998">
    <property type="entry name" value="Triger factor/SurA peptide-binding domain-like"/>
    <property type="match status" value="1"/>
</dbReference>
<dbReference type="Gene3D" id="1.10.3120.10">
    <property type="entry name" value="Trigger factor, C-terminal domain"/>
    <property type="match status" value="1"/>
</dbReference>
<evidence type="ECO:0000256" key="13">
    <source>
        <dbReference type="RuleBase" id="RU003914"/>
    </source>
</evidence>
<feature type="coiled-coil region" evidence="14">
    <location>
        <begin position="305"/>
        <end position="338"/>
    </location>
</feature>
<keyword evidence="15" id="KW-0812">Transmembrane</keyword>
<feature type="transmembrane region" description="Helical" evidence="15">
    <location>
        <begin position="7"/>
        <end position="30"/>
    </location>
</feature>
<evidence type="ECO:0000256" key="2">
    <source>
        <dbReference type="ARBA" id="ARBA00005464"/>
    </source>
</evidence>
<evidence type="ECO:0000256" key="14">
    <source>
        <dbReference type="SAM" id="Coils"/>
    </source>
</evidence>
<evidence type="ECO:0000256" key="9">
    <source>
        <dbReference type="ARBA" id="ARBA00023306"/>
    </source>
</evidence>
<keyword evidence="6 11" id="KW-0697">Rotamase</keyword>
<dbReference type="PIRSF" id="PIRSF003095">
    <property type="entry name" value="Trigger_factor"/>
    <property type="match status" value="1"/>
</dbReference>
<dbReference type="Pfam" id="PF05698">
    <property type="entry name" value="Trigger_C"/>
    <property type="match status" value="1"/>
</dbReference>
<keyword evidence="15" id="KW-0472">Membrane</keyword>
<evidence type="ECO:0000256" key="7">
    <source>
        <dbReference type="ARBA" id="ARBA00023186"/>
    </source>
</evidence>
<evidence type="ECO:0000256" key="5">
    <source>
        <dbReference type="ARBA" id="ARBA00022618"/>
    </source>
</evidence>
<evidence type="ECO:0000256" key="4">
    <source>
        <dbReference type="ARBA" id="ARBA00016902"/>
    </source>
</evidence>
<dbReference type="GO" id="GO:0043022">
    <property type="term" value="F:ribosome binding"/>
    <property type="evidence" value="ECO:0007669"/>
    <property type="project" value="TreeGrafter"/>
</dbReference>
<dbReference type="HAMAP" id="MF_00303">
    <property type="entry name" value="Trigger_factor_Tig"/>
    <property type="match status" value="1"/>
</dbReference>
<sequence length="470" mass="53871">MIIGYCLYLVSCNLVISPASLYLNLLFVIIPELKSLIGKVLLMQVTKTKLPKGQAELQIELSSEEVENYFKKTTQQISQETRIDGFRPGKVPEEVIRKKLGEDGIMAQAAELMIDATLYDALEQENLVMIASPKISIIKQAKGNPFIYKATISLLPEVKLGDYQSIKLKKKPVKVEEEQVKKVMEDLRKFRRKEILVNREVRKGDKVEVDIDVYQNKIPIDGGMAKNQPIEIGEGHFIPGFEDKLIGMKKGETKEFELKFPKEYFQKNLAGKPAEFKAKINSVFELKLPALNDELAKALGNFSSVKELEEQIRKNLEQEAENKEKQRLELELLEAIAKKSEFGEFPDLLIESELDKMIHELKHDFEHQGLKFEDYLTSVKKSEEDLRKSFLPRAEKRVKTALIIRQIAQAEKIAATDQEIDSELNKSREAQKGNEEMLKQIDLPDYRSFVKNVITNQKVIDQLFKLAVEE</sequence>
<dbReference type="FunFam" id="3.10.50.40:FF:000001">
    <property type="entry name" value="Trigger factor"/>
    <property type="match status" value="1"/>
</dbReference>
<keyword evidence="9 11" id="KW-0131">Cell cycle</keyword>
<keyword evidence="15" id="KW-1133">Transmembrane helix</keyword>
<dbReference type="PROSITE" id="PS50059">
    <property type="entry name" value="FKBP_PPIASE"/>
    <property type="match status" value="1"/>
</dbReference>
<name>A0A2M7RK02_9BACT</name>
<comment type="caution">
    <text evidence="17">The sequence shown here is derived from an EMBL/GenBank/DDBJ whole genome shotgun (WGS) entry which is preliminary data.</text>
</comment>
<dbReference type="NCBIfam" id="TIGR00115">
    <property type="entry name" value="tig"/>
    <property type="match status" value="1"/>
</dbReference>
<keyword evidence="7 11" id="KW-0143">Chaperone</keyword>